<proteinExistence type="predicted"/>
<dbReference type="Proteomes" id="UP000026961">
    <property type="component" value="Chromosome 1"/>
</dbReference>
<evidence type="ECO:0000256" key="1">
    <source>
        <dbReference type="SAM" id="MobiDB-lite"/>
    </source>
</evidence>
<evidence type="ECO:0000313" key="2">
    <source>
        <dbReference type="EnsemblPlants" id="OGLUM01G28220.1"/>
    </source>
</evidence>
<feature type="compositionally biased region" description="Low complexity" evidence="1">
    <location>
        <begin position="94"/>
        <end position="106"/>
    </location>
</feature>
<dbReference type="Gramene" id="OGLUM01G28220.1">
    <property type="protein sequence ID" value="OGLUM01G28220.1"/>
    <property type="gene ID" value="OGLUM01G28220"/>
</dbReference>
<dbReference type="HOGENOM" id="CLU_1638008_0_0_1"/>
<dbReference type="EnsemblPlants" id="OGLUM01G28220.1">
    <property type="protein sequence ID" value="OGLUM01G28220.1"/>
    <property type="gene ID" value="OGLUM01G28220"/>
</dbReference>
<feature type="compositionally biased region" description="Basic and acidic residues" evidence="1">
    <location>
        <begin position="24"/>
        <end position="34"/>
    </location>
</feature>
<evidence type="ECO:0000313" key="3">
    <source>
        <dbReference type="Proteomes" id="UP000026961"/>
    </source>
</evidence>
<name>A0A0D9YCC1_9ORYZ</name>
<sequence length="162" mass="16920">MPDGVVVVVVATGRLLVSASRGASETEAKRRGLKMEPGQDDQIHDKFSKTNSSQILKNTNLPPIWSPPPGRRGLPSPTADPAREGTRSPPPPRASSRLTSPAAPPFALHRAAAGLVSCEGRGSGGQKGRGRTGVVAEGEKGIELALVGEGGEESWVDKMRRG</sequence>
<reference evidence="2" key="1">
    <citation type="submission" date="2013-08" db="EMBL/GenBank/DDBJ databases">
        <title>Oryza genome evolution.</title>
        <authorList>
            <person name="Wing R.A."/>
            <person name="Panaud O."/>
            <person name="Oliveira A.C."/>
        </authorList>
    </citation>
    <scope>NUCLEOTIDE SEQUENCE</scope>
</reference>
<feature type="compositionally biased region" description="Polar residues" evidence="1">
    <location>
        <begin position="49"/>
        <end position="61"/>
    </location>
</feature>
<reference evidence="2" key="3">
    <citation type="submission" date="2018-05" db="EMBL/GenBank/DDBJ databases">
        <title>OgluRS3 (Oryza glumaepatula Reference Sequence Version 3).</title>
        <authorList>
            <person name="Zhang J."/>
            <person name="Kudrna D."/>
            <person name="Lee S."/>
            <person name="Talag J."/>
            <person name="Welchert J."/>
            <person name="Wing R.A."/>
        </authorList>
    </citation>
    <scope>NUCLEOTIDE SEQUENCE [LARGE SCALE GENOMIC DNA]</scope>
</reference>
<protein>
    <submittedName>
        <fullName evidence="2">Uncharacterized protein</fullName>
    </submittedName>
</protein>
<feature type="region of interest" description="Disordered" evidence="1">
    <location>
        <begin position="19"/>
        <end position="106"/>
    </location>
</feature>
<accession>A0A0D9YCC1</accession>
<dbReference type="AlphaFoldDB" id="A0A0D9YCC1"/>
<reference evidence="2" key="2">
    <citation type="submission" date="2015-04" db="UniProtKB">
        <authorList>
            <consortium name="EnsemblPlants"/>
        </authorList>
    </citation>
    <scope>IDENTIFICATION</scope>
</reference>
<keyword evidence="3" id="KW-1185">Reference proteome</keyword>
<organism evidence="2">
    <name type="scientific">Oryza glumipatula</name>
    <dbReference type="NCBI Taxonomy" id="40148"/>
    <lineage>
        <taxon>Eukaryota</taxon>
        <taxon>Viridiplantae</taxon>
        <taxon>Streptophyta</taxon>
        <taxon>Embryophyta</taxon>
        <taxon>Tracheophyta</taxon>
        <taxon>Spermatophyta</taxon>
        <taxon>Magnoliopsida</taxon>
        <taxon>Liliopsida</taxon>
        <taxon>Poales</taxon>
        <taxon>Poaceae</taxon>
        <taxon>BOP clade</taxon>
        <taxon>Oryzoideae</taxon>
        <taxon>Oryzeae</taxon>
        <taxon>Oryzinae</taxon>
        <taxon>Oryza</taxon>
    </lineage>
</organism>